<evidence type="ECO:0000259" key="24">
    <source>
        <dbReference type="Pfam" id="PF08245"/>
    </source>
</evidence>
<evidence type="ECO:0000256" key="1">
    <source>
        <dbReference type="ARBA" id="ARBA00001946"/>
    </source>
</evidence>
<dbReference type="EC" id="6.3.2.12" evidence="6"/>
<evidence type="ECO:0000256" key="14">
    <source>
        <dbReference type="ARBA" id="ARBA00022909"/>
    </source>
</evidence>
<dbReference type="Gene3D" id="3.40.1190.10">
    <property type="entry name" value="Mur-like, catalytic domain"/>
    <property type="match status" value="1"/>
</dbReference>
<dbReference type="InterPro" id="IPR036615">
    <property type="entry name" value="Mur_ligase_C_dom_sf"/>
</dbReference>
<dbReference type="GO" id="GO:0005524">
    <property type="term" value="F:ATP binding"/>
    <property type="evidence" value="ECO:0007669"/>
    <property type="project" value="UniProtKB-KW"/>
</dbReference>
<dbReference type="PROSITE" id="PS01012">
    <property type="entry name" value="FOLYLPOLYGLU_SYNT_2"/>
    <property type="match status" value="1"/>
</dbReference>
<evidence type="ECO:0000256" key="16">
    <source>
        <dbReference type="ARBA" id="ARBA00030592"/>
    </source>
</evidence>
<comment type="cofactor">
    <cofactor evidence="1">
        <name>Mg(2+)</name>
        <dbReference type="ChEBI" id="CHEBI:18420"/>
    </cofactor>
</comment>
<keyword evidence="13" id="KW-0460">Magnesium</keyword>
<dbReference type="RefSeq" id="WP_206291832.1">
    <property type="nucleotide sequence ID" value="NZ_CP063458.1"/>
</dbReference>
<dbReference type="KEGG" id="hbs:IPV69_21760"/>
<evidence type="ECO:0000256" key="17">
    <source>
        <dbReference type="ARBA" id="ARBA00032510"/>
    </source>
</evidence>
<evidence type="ECO:0000313" key="25">
    <source>
        <dbReference type="EMBL" id="QOV88825.1"/>
    </source>
</evidence>
<evidence type="ECO:0000256" key="13">
    <source>
        <dbReference type="ARBA" id="ARBA00022842"/>
    </source>
</evidence>
<gene>
    <name evidence="25" type="ORF">IPV69_21760</name>
</gene>
<dbReference type="GO" id="GO:0005737">
    <property type="term" value="C:cytoplasm"/>
    <property type="evidence" value="ECO:0007669"/>
    <property type="project" value="TreeGrafter"/>
</dbReference>
<dbReference type="InterPro" id="IPR036565">
    <property type="entry name" value="Mur-like_cat_sf"/>
</dbReference>
<organism evidence="25 26">
    <name type="scientific">Humisphaera borealis</name>
    <dbReference type="NCBI Taxonomy" id="2807512"/>
    <lineage>
        <taxon>Bacteria</taxon>
        <taxon>Pseudomonadati</taxon>
        <taxon>Planctomycetota</taxon>
        <taxon>Phycisphaerae</taxon>
        <taxon>Tepidisphaerales</taxon>
        <taxon>Tepidisphaeraceae</taxon>
        <taxon>Humisphaera</taxon>
    </lineage>
</organism>
<evidence type="ECO:0000256" key="11">
    <source>
        <dbReference type="ARBA" id="ARBA00022741"/>
    </source>
</evidence>
<comment type="similarity">
    <text evidence="5 22">Belongs to the folylpolyglutamate synthase family.</text>
</comment>
<comment type="catalytic activity">
    <reaction evidence="20">
        <text>(6R)-5,10-methylenetetrahydrofolyl-(gamma-L-Glu)(n) + L-glutamate + ATP = (6R)-5,10-methylenetetrahydrofolyl-(gamma-L-Glu)(n+1) + ADP + phosphate + H(+)</text>
        <dbReference type="Rhea" id="RHEA:51912"/>
        <dbReference type="Rhea" id="RHEA-COMP:13257"/>
        <dbReference type="Rhea" id="RHEA-COMP:13258"/>
        <dbReference type="ChEBI" id="CHEBI:15378"/>
        <dbReference type="ChEBI" id="CHEBI:29985"/>
        <dbReference type="ChEBI" id="CHEBI:30616"/>
        <dbReference type="ChEBI" id="CHEBI:43474"/>
        <dbReference type="ChEBI" id="CHEBI:136572"/>
        <dbReference type="ChEBI" id="CHEBI:456216"/>
        <dbReference type="EC" id="6.3.2.17"/>
    </reaction>
</comment>
<dbReference type="SUPFAM" id="SSF53623">
    <property type="entry name" value="MurD-like peptide ligases, catalytic domain"/>
    <property type="match status" value="1"/>
</dbReference>
<evidence type="ECO:0000259" key="23">
    <source>
        <dbReference type="Pfam" id="PF02875"/>
    </source>
</evidence>
<dbReference type="GO" id="GO:0004326">
    <property type="term" value="F:tetrahydrofolylpolyglutamate synthase activity"/>
    <property type="evidence" value="ECO:0007669"/>
    <property type="project" value="UniProtKB-EC"/>
</dbReference>
<dbReference type="InterPro" id="IPR018109">
    <property type="entry name" value="Folylpolyglutamate_synth_CS"/>
</dbReference>
<evidence type="ECO:0000256" key="15">
    <source>
        <dbReference type="ARBA" id="ARBA00030048"/>
    </source>
</evidence>
<dbReference type="FunFam" id="3.40.1190.10:FF:000011">
    <property type="entry name" value="Folylpolyglutamate synthase/dihydrofolate synthase"/>
    <property type="match status" value="1"/>
</dbReference>
<evidence type="ECO:0000256" key="10">
    <source>
        <dbReference type="ARBA" id="ARBA00022723"/>
    </source>
</evidence>
<dbReference type="EMBL" id="CP063458">
    <property type="protein sequence ID" value="QOV88825.1"/>
    <property type="molecule type" value="Genomic_DNA"/>
</dbReference>
<dbReference type="InterPro" id="IPR001645">
    <property type="entry name" value="Folylpolyglutamate_synth"/>
</dbReference>
<feature type="domain" description="Mur ligase central" evidence="24">
    <location>
        <begin position="47"/>
        <end position="273"/>
    </location>
</feature>
<comment type="pathway">
    <text evidence="4">Cofactor biosynthesis; tetrahydrofolylpolyglutamate biosynthesis.</text>
</comment>
<dbReference type="Proteomes" id="UP000593765">
    <property type="component" value="Chromosome"/>
</dbReference>
<evidence type="ECO:0000256" key="4">
    <source>
        <dbReference type="ARBA" id="ARBA00005150"/>
    </source>
</evidence>
<evidence type="ECO:0000256" key="12">
    <source>
        <dbReference type="ARBA" id="ARBA00022840"/>
    </source>
</evidence>
<evidence type="ECO:0000256" key="6">
    <source>
        <dbReference type="ARBA" id="ARBA00013023"/>
    </source>
</evidence>
<dbReference type="InterPro" id="IPR013221">
    <property type="entry name" value="Mur_ligase_cen"/>
</dbReference>
<proteinExistence type="inferred from homology"/>
<dbReference type="Gene3D" id="3.90.190.20">
    <property type="entry name" value="Mur ligase, C-terminal domain"/>
    <property type="match status" value="1"/>
</dbReference>
<name>A0A7M2WTH6_9BACT</name>
<evidence type="ECO:0000256" key="2">
    <source>
        <dbReference type="ARBA" id="ARBA00002714"/>
    </source>
</evidence>
<evidence type="ECO:0000256" key="18">
    <source>
        <dbReference type="ARBA" id="ARBA00047493"/>
    </source>
</evidence>
<dbReference type="GO" id="GO:0046656">
    <property type="term" value="P:folic acid biosynthetic process"/>
    <property type="evidence" value="ECO:0007669"/>
    <property type="project" value="UniProtKB-KW"/>
</dbReference>
<dbReference type="Pfam" id="PF02875">
    <property type="entry name" value="Mur_ligase_C"/>
    <property type="match status" value="1"/>
</dbReference>
<accession>A0A7M2WTH6</accession>
<comment type="catalytic activity">
    <reaction evidence="18">
        <text>(6S)-5,6,7,8-tetrahydrofolyl-(gamma-L-Glu)(n) + L-glutamate + ATP = (6S)-5,6,7,8-tetrahydrofolyl-(gamma-L-Glu)(n+1) + ADP + phosphate + H(+)</text>
        <dbReference type="Rhea" id="RHEA:10580"/>
        <dbReference type="Rhea" id="RHEA-COMP:14738"/>
        <dbReference type="Rhea" id="RHEA-COMP:14740"/>
        <dbReference type="ChEBI" id="CHEBI:15378"/>
        <dbReference type="ChEBI" id="CHEBI:29985"/>
        <dbReference type="ChEBI" id="CHEBI:30616"/>
        <dbReference type="ChEBI" id="CHEBI:43474"/>
        <dbReference type="ChEBI" id="CHEBI:141005"/>
        <dbReference type="ChEBI" id="CHEBI:456216"/>
        <dbReference type="EC" id="6.3.2.17"/>
    </reaction>
</comment>
<comment type="catalytic activity">
    <reaction evidence="19">
        <text>10-formyltetrahydrofolyl-(gamma-L-Glu)(n) + L-glutamate + ATP = 10-formyltetrahydrofolyl-(gamma-L-Glu)(n+1) + ADP + phosphate + H(+)</text>
        <dbReference type="Rhea" id="RHEA:51904"/>
        <dbReference type="Rhea" id="RHEA-COMP:13088"/>
        <dbReference type="Rhea" id="RHEA-COMP:14300"/>
        <dbReference type="ChEBI" id="CHEBI:15378"/>
        <dbReference type="ChEBI" id="CHEBI:29985"/>
        <dbReference type="ChEBI" id="CHEBI:30616"/>
        <dbReference type="ChEBI" id="CHEBI:43474"/>
        <dbReference type="ChEBI" id="CHEBI:134413"/>
        <dbReference type="ChEBI" id="CHEBI:456216"/>
        <dbReference type="EC" id="6.3.2.17"/>
    </reaction>
</comment>
<reference evidence="25 26" key="1">
    <citation type="submission" date="2020-10" db="EMBL/GenBank/DDBJ databases">
        <title>Wide distribution of Phycisphaera-like planctomycetes from WD2101 soil group in peatlands and genome analysis of the first cultivated representative.</title>
        <authorList>
            <person name="Dedysh S.N."/>
            <person name="Beletsky A.V."/>
            <person name="Ivanova A."/>
            <person name="Kulichevskaya I.S."/>
            <person name="Suzina N.E."/>
            <person name="Philippov D.A."/>
            <person name="Rakitin A.L."/>
            <person name="Mardanov A.V."/>
            <person name="Ravin N.V."/>
        </authorList>
    </citation>
    <scope>NUCLEOTIDE SEQUENCE [LARGE SCALE GENOMIC DNA]</scope>
    <source>
        <strain evidence="25 26">M1803</strain>
    </source>
</reference>
<comment type="pathway">
    <text evidence="3">Cofactor biosynthesis; tetrahydrofolate biosynthesis; 7,8-dihydrofolate from 2-amino-4-hydroxy-6-hydroxymethyl-7,8-dihydropteridine diphosphate and 4-aminobenzoate: step 2/2.</text>
</comment>
<evidence type="ECO:0000256" key="22">
    <source>
        <dbReference type="PIRNR" id="PIRNR001563"/>
    </source>
</evidence>
<sequence>MRFLSSLSDYEHLRIVRYNPQNFDLDRMRALLKKLGNPHEQFRSIHVAGTKGKGSTCAMIAAMLQANGYKIGLYTSPHLNDIRERIQIDGEMISQADFARLVKLVEPIVQKQKPTPTYFDVLTAVAFKYFAEQKVELAVVETGLGGRLDSTNVIKPEVTAITSISKDHMAQLGPTVARIAEEKAGIFKTGVPAVTVQQDPDAEIVLKRIAESRGVQLAIAGKDIEFSYRFESSRLQGPHNRICLSTPQSKFEHLAVPLLGEHQAINCGLALSVLDRLKGRGIAISDSRAMEGLAKTVIPGRMEMVSQQPRVLVDGAHNAASVDAMMRAIGQHIPYDSMVVIFGCCADKDVNGMLERITSGADKVIFTKVDNIRSSDPNELAAKYIEQYGKMAQVALTLEDALAIANRAVTKEDLICITGSFYLVGEARKHFATISAAKQG</sequence>
<dbReference type="SUPFAM" id="SSF53244">
    <property type="entry name" value="MurD-like peptide ligases, peptide-binding domain"/>
    <property type="match status" value="1"/>
</dbReference>
<dbReference type="Pfam" id="PF08245">
    <property type="entry name" value="Mur_ligase_M"/>
    <property type="match status" value="1"/>
</dbReference>
<feature type="domain" description="Mur ligase C-terminal" evidence="23">
    <location>
        <begin position="300"/>
        <end position="421"/>
    </location>
</feature>
<keyword evidence="10" id="KW-0479">Metal-binding</keyword>
<dbReference type="GO" id="GO:0046872">
    <property type="term" value="F:metal ion binding"/>
    <property type="evidence" value="ECO:0007669"/>
    <property type="project" value="UniProtKB-KW"/>
</dbReference>
<evidence type="ECO:0000256" key="9">
    <source>
        <dbReference type="ARBA" id="ARBA00022598"/>
    </source>
</evidence>
<dbReference type="InterPro" id="IPR004101">
    <property type="entry name" value="Mur_ligase_C"/>
</dbReference>
<dbReference type="AlphaFoldDB" id="A0A7M2WTH6"/>
<comment type="catalytic activity">
    <reaction evidence="21">
        <text>7,8-dihydropteroate + L-glutamate + ATP = 7,8-dihydrofolate + ADP + phosphate + H(+)</text>
        <dbReference type="Rhea" id="RHEA:23584"/>
        <dbReference type="ChEBI" id="CHEBI:15378"/>
        <dbReference type="ChEBI" id="CHEBI:17839"/>
        <dbReference type="ChEBI" id="CHEBI:29985"/>
        <dbReference type="ChEBI" id="CHEBI:30616"/>
        <dbReference type="ChEBI" id="CHEBI:43474"/>
        <dbReference type="ChEBI" id="CHEBI:57451"/>
        <dbReference type="ChEBI" id="CHEBI:456216"/>
        <dbReference type="EC" id="6.3.2.12"/>
    </reaction>
</comment>
<dbReference type="GO" id="GO:0008841">
    <property type="term" value="F:dihydrofolate synthase activity"/>
    <property type="evidence" value="ECO:0007669"/>
    <property type="project" value="UniProtKB-EC"/>
</dbReference>
<keyword evidence="26" id="KW-1185">Reference proteome</keyword>
<keyword evidence="9 22" id="KW-0436">Ligase</keyword>
<dbReference type="NCBIfam" id="TIGR01499">
    <property type="entry name" value="folC"/>
    <property type="match status" value="1"/>
</dbReference>
<evidence type="ECO:0000256" key="19">
    <source>
        <dbReference type="ARBA" id="ARBA00047808"/>
    </source>
</evidence>
<dbReference type="PIRSF" id="PIRSF001563">
    <property type="entry name" value="Folylpolyglu_synth"/>
    <property type="match status" value="1"/>
</dbReference>
<protein>
    <recommendedName>
        <fullName evidence="8">Dihydrofolate synthase/folylpolyglutamate synthase</fullName>
        <ecNumber evidence="6">6.3.2.12</ecNumber>
        <ecNumber evidence="7">6.3.2.17</ecNumber>
    </recommendedName>
    <alternativeName>
        <fullName evidence="17">Folylpoly-gamma-glutamate synthetase-dihydrofolate synthetase</fullName>
    </alternativeName>
    <alternativeName>
        <fullName evidence="15">Folylpolyglutamate synthetase</fullName>
    </alternativeName>
    <alternativeName>
        <fullName evidence="16">Tetrahydrofolylpolyglutamate synthase</fullName>
    </alternativeName>
</protein>
<keyword evidence="14" id="KW-0289">Folate biosynthesis</keyword>
<dbReference type="PANTHER" id="PTHR11136">
    <property type="entry name" value="FOLYLPOLYGLUTAMATE SYNTHASE-RELATED"/>
    <property type="match status" value="1"/>
</dbReference>
<evidence type="ECO:0000256" key="7">
    <source>
        <dbReference type="ARBA" id="ARBA00013025"/>
    </source>
</evidence>
<keyword evidence="12 22" id="KW-0067">ATP-binding</keyword>
<dbReference type="EC" id="6.3.2.17" evidence="7"/>
<evidence type="ECO:0000256" key="21">
    <source>
        <dbReference type="ARBA" id="ARBA00049161"/>
    </source>
</evidence>
<evidence type="ECO:0000256" key="20">
    <source>
        <dbReference type="ARBA" id="ARBA00049035"/>
    </source>
</evidence>
<evidence type="ECO:0000256" key="3">
    <source>
        <dbReference type="ARBA" id="ARBA00004799"/>
    </source>
</evidence>
<evidence type="ECO:0000256" key="5">
    <source>
        <dbReference type="ARBA" id="ARBA00008276"/>
    </source>
</evidence>
<comment type="function">
    <text evidence="2">Functions in two distinct reactions of the de novo folate biosynthetic pathway. Catalyzes the addition of a glutamate residue to dihydropteroate (7,8-dihydropteroate or H2Pte) to form dihydrofolate (7,8-dihydrofolate monoglutamate or H2Pte-Glu). Also catalyzes successive additions of L-glutamate to tetrahydrofolate or 10-formyltetrahydrofolate or 5,10-methylenetetrahydrofolate, leading to folylpolyglutamate derivatives.</text>
</comment>
<keyword evidence="11 22" id="KW-0547">Nucleotide-binding</keyword>
<evidence type="ECO:0000256" key="8">
    <source>
        <dbReference type="ARBA" id="ARBA00019357"/>
    </source>
</evidence>
<dbReference type="PANTHER" id="PTHR11136:SF0">
    <property type="entry name" value="DIHYDROFOLATE SYNTHETASE-RELATED"/>
    <property type="match status" value="1"/>
</dbReference>
<evidence type="ECO:0000313" key="26">
    <source>
        <dbReference type="Proteomes" id="UP000593765"/>
    </source>
</evidence>